<feature type="coiled-coil region" evidence="1">
    <location>
        <begin position="101"/>
        <end position="128"/>
    </location>
</feature>
<evidence type="ECO:0000313" key="5">
    <source>
        <dbReference type="Proteomes" id="UP000315577"/>
    </source>
</evidence>
<keyword evidence="5" id="KW-1185">Reference proteome</keyword>
<dbReference type="EMBL" id="SMAH01000004">
    <property type="protein sequence ID" value="TCS98799.1"/>
    <property type="molecule type" value="Genomic_DNA"/>
</dbReference>
<organism evidence="2 4">
    <name type="scientific">Tepidimonas ignava</name>
    <dbReference type="NCBI Taxonomy" id="114249"/>
    <lineage>
        <taxon>Bacteria</taxon>
        <taxon>Pseudomonadati</taxon>
        <taxon>Pseudomonadota</taxon>
        <taxon>Betaproteobacteria</taxon>
        <taxon>Burkholderiales</taxon>
        <taxon>Tepidimonas</taxon>
    </lineage>
</organism>
<dbReference type="Proteomes" id="UP000295536">
    <property type="component" value="Unassembled WGS sequence"/>
</dbReference>
<comment type="caution">
    <text evidence="2">The sequence shown here is derived from an EMBL/GenBank/DDBJ whole genome shotgun (WGS) entry which is preliminary data.</text>
</comment>
<dbReference type="OrthoDB" id="9810247at2"/>
<protein>
    <recommendedName>
        <fullName evidence="6">Methyltransferase family protein</fullName>
    </recommendedName>
</protein>
<reference evidence="2 4" key="1">
    <citation type="submission" date="2019-03" db="EMBL/GenBank/DDBJ databases">
        <title>Genomic Encyclopedia of Type Strains, Phase IV (KMG-IV): sequencing the most valuable type-strain genomes for metagenomic binning, comparative biology and taxonomic classification.</title>
        <authorList>
            <person name="Goeker M."/>
        </authorList>
    </citation>
    <scope>NUCLEOTIDE SEQUENCE [LARGE SCALE GENOMIC DNA]</scope>
    <source>
        <strain evidence="2 4">DSM 12034</strain>
    </source>
</reference>
<dbReference type="Proteomes" id="UP000315577">
    <property type="component" value="Unassembled WGS sequence"/>
</dbReference>
<evidence type="ECO:0008006" key="6">
    <source>
        <dbReference type="Google" id="ProtNLM"/>
    </source>
</evidence>
<evidence type="ECO:0000313" key="4">
    <source>
        <dbReference type="Proteomes" id="UP000295536"/>
    </source>
</evidence>
<dbReference type="RefSeq" id="WP_132962113.1">
    <property type="nucleotide sequence ID" value="NZ_SMAH01000004.1"/>
</dbReference>
<evidence type="ECO:0000256" key="1">
    <source>
        <dbReference type="SAM" id="Coils"/>
    </source>
</evidence>
<keyword evidence="1" id="KW-0175">Coiled coil</keyword>
<dbReference type="AlphaFoldDB" id="A0A4R3LFJ0"/>
<gene>
    <name evidence="2" type="ORF">EDC36_104223</name>
    <name evidence="3" type="ORF">Tigna_01907</name>
</gene>
<proteinExistence type="predicted"/>
<reference evidence="3 5" key="2">
    <citation type="submission" date="2019-07" db="EMBL/GenBank/DDBJ databases">
        <title>Tepidimonas ignava SPS-1037 draft genome.</title>
        <authorList>
            <person name="Da Costa M.S."/>
            <person name="Froufe H.J.C."/>
            <person name="Egas C."/>
            <person name="Albuquerque L."/>
        </authorList>
    </citation>
    <scope>NUCLEOTIDE SEQUENCE [LARGE SCALE GENOMIC DNA]</scope>
    <source>
        <strain evidence="3 5">SPS-1037</strain>
    </source>
</reference>
<dbReference type="SUPFAM" id="SSF53335">
    <property type="entry name" value="S-adenosyl-L-methionine-dependent methyltransferases"/>
    <property type="match status" value="1"/>
</dbReference>
<name>A0A4R3LFJ0_9BURK</name>
<evidence type="ECO:0000313" key="2">
    <source>
        <dbReference type="EMBL" id="TCS98799.1"/>
    </source>
</evidence>
<sequence>MSLTRLLYALYGRLVRVPVLGPIFKRWVDRNRHWVYRLRDALLRMDGRIRSSNTKGRLDAIQDQLDTLAVMVSGLKAAVAQTQAWEHNTTALLDQHRHALNLKVDAAVEALTSRVERAERQLAQTILTTRQPGLSPQVLDPAKLAQHMARPQGLWLEVGCGAKPDPDRINVDMRPLPGVDIVAPAHVLPLPDACVQRLRAAHLVEHFTLHDLRTRVLPEWRRVLAPGATLELITPDLQAMLQAHLAGAMTEADLVHVLYGGQDYEGDFHYHAYSPESLMAELAASGFSAVECVARGRRNGLCFECEVHARRAP</sequence>
<evidence type="ECO:0000313" key="3">
    <source>
        <dbReference type="EMBL" id="TSE20276.1"/>
    </source>
</evidence>
<dbReference type="InterPro" id="IPR029063">
    <property type="entry name" value="SAM-dependent_MTases_sf"/>
</dbReference>
<accession>A0A4R3LFJ0</accession>
<dbReference type="Gene3D" id="3.40.50.150">
    <property type="entry name" value="Vaccinia Virus protein VP39"/>
    <property type="match status" value="1"/>
</dbReference>
<dbReference type="EMBL" id="VJNC01000013">
    <property type="protein sequence ID" value="TSE20276.1"/>
    <property type="molecule type" value="Genomic_DNA"/>
</dbReference>